<dbReference type="PANTHER" id="PTHR44154:SF1">
    <property type="entry name" value="QUINONE OXIDOREDUCTASE"/>
    <property type="match status" value="1"/>
</dbReference>
<dbReference type="InterPro" id="IPR020843">
    <property type="entry name" value="ER"/>
</dbReference>
<keyword evidence="2" id="KW-0479">Metal-binding</keyword>
<evidence type="ECO:0000313" key="5">
    <source>
        <dbReference type="Proteomes" id="UP000010388"/>
    </source>
</evidence>
<evidence type="ECO:0000313" key="4">
    <source>
        <dbReference type="EMBL" id="AFY28671.1"/>
    </source>
</evidence>
<dbReference type="CDD" id="cd08252">
    <property type="entry name" value="AL_MDR"/>
    <property type="match status" value="1"/>
</dbReference>
<dbReference type="GO" id="GO:0008270">
    <property type="term" value="F:zinc ion binding"/>
    <property type="evidence" value="ECO:0007669"/>
    <property type="project" value="InterPro"/>
</dbReference>
<dbReference type="SUPFAM" id="SSF50129">
    <property type="entry name" value="GroES-like"/>
    <property type="match status" value="1"/>
</dbReference>
<dbReference type="PATRIC" id="fig|292564.3.peg.1435"/>
<dbReference type="PANTHER" id="PTHR44154">
    <property type="entry name" value="QUINONE OXIDOREDUCTASE"/>
    <property type="match status" value="1"/>
</dbReference>
<dbReference type="Pfam" id="PF08240">
    <property type="entry name" value="ADH_N"/>
    <property type="match status" value="1"/>
</dbReference>
<protein>
    <recommendedName>
        <fullName evidence="2">Zinc-type alcohol dehydrogenase-like protein</fullName>
    </recommendedName>
</protein>
<keyword evidence="1" id="KW-0521">NADP</keyword>
<dbReference type="OrthoDB" id="9792162at2"/>
<dbReference type="SUPFAM" id="SSF51735">
    <property type="entry name" value="NAD(P)-binding Rossmann-fold domains"/>
    <property type="match status" value="1"/>
</dbReference>
<dbReference type="SMART" id="SM00829">
    <property type="entry name" value="PKS_ER"/>
    <property type="match status" value="1"/>
</dbReference>
<dbReference type="HOGENOM" id="CLU_026673_3_0_3"/>
<keyword evidence="2" id="KW-0560">Oxidoreductase</keyword>
<dbReference type="GO" id="GO:0016491">
    <property type="term" value="F:oxidoreductase activity"/>
    <property type="evidence" value="ECO:0007669"/>
    <property type="project" value="UniProtKB-KW"/>
</dbReference>
<name>K9P7G1_CYAGP</name>
<dbReference type="STRING" id="292564.Cyagr_1507"/>
<evidence type="ECO:0000256" key="2">
    <source>
        <dbReference type="RuleBase" id="RU364000"/>
    </source>
</evidence>
<dbReference type="InterPro" id="IPR014182">
    <property type="entry name" value="ADH_Zn_typ-1"/>
</dbReference>
<accession>K9P7G1</accession>
<dbReference type="EMBL" id="CP003495">
    <property type="protein sequence ID" value="AFY28671.1"/>
    <property type="molecule type" value="Genomic_DNA"/>
</dbReference>
<dbReference type="InterPro" id="IPR013154">
    <property type="entry name" value="ADH-like_N"/>
</dbReference>
<proteinExistence type="inferred from homology"/>
<dbReference type="Pfam" id="PF13602">
    <property type="entry name" value="ADH_zinc_N_2"/>
    <property type="match status" value="1"/>
</dbReference>
<keyword evidence="2" id="KW-0862">Zinc</keyword>
<reference evidence="5" key="1">
    <citation type="journal article" date="2013" name="Proc. Natl. Acad. Sci. U.S.A.">
        <title>Improving the coverage of the cyanobacterial phylum using diversity-driven genome sequencing.</title>
        <authorList>
            <person name="Shih P.M."/>
            <person name="Wu D."/>
            <person name="Latifi A."/>
            <person name="Axen S.D."/>
            <person name="Fewer D.P."/>
            <person name="Talla E."/>
            <person name="Calteau A."/>
            <person name="Cai F."/>
            <person name="Tandeau de Marsac N."/>
            <person name="Rippka R."/>
            <person name="Herdman M."/>
            <person name="Sivonen K."/>
            <person name="Coursin T."/>
            <person name="Laurent T."/>
            <person name="Goodwin L."/>
            <person name="Nolan M."/>
            <person name="Davenport K.W."/>
            <person name="Han C.S."/>
            <person name="Rubin E.M."/>
            <person name="Eisen J.A."/>
            <person name="Woyke T."/>
            <person name="Gugger M."/>
            <person name="Kerfeld C.A."/>
        </authorList>
    </citation>
    <scope>NUCLEOTIDE SEQUENCE [LARGE SCALE GENOMIC DNA]</scope>
    <source>
        <strain evidence="5">ATCC 27147 / PCC 6307</strain>
    </source>
</reference>
<dbReference type="Proteomes" id="UP000010388">
    <property type="component" value="Chromosome"/>
</dbReference>
<dbReference type="InterPro" id="IPR051603">
    <property type="entry name" value="Zinc-ADH_QOR/CCCR"/>
</dbReference>
<dbReference type="RefSeq" id="WP_015109122.1">
    <property type="nucleotide sequence ID" value="NC_019675.1"/>
</dbReference>
<comment type="similarity">
    <text evidence="2">Belongs to the zinc-containing alcohol dehydrogenase family. Quinone oxidoreductase subfamily.</text>
</comment>
<sequence>MRAILATPALVDTELPEPVPGPHDLLVRIEAVAVNPIDTKLRAAVREGDPPRQLGWDAAGVVAAVGERVGRFRVGEAVIFAGDAGRAGCNAEAVLVDERLVGHRPARLSWAEAAVVPLTGLTAWEALFERLGLDPDAGADVGAAGGGSSKGPSLLILGGAGGVGSIAIQLARRAGAAVIASASRPESAAWVRELGADHVVDHRRPLAPQLAALGFETVDRIANFSDTDAYWEVMAGLIAPLGSIVAIVGNRRPLDLNLLKAKSVTFAWEFMFSRSQFQTADMGLQGEILDHLAELFERGELRPTLGRTLSPINAANLEIAHAQLASGSTIGKIALVGWG</sequence>
<organism evidence="4 5">
    <name type="scientific">Cyanobium gracile (strain ATCC 27147 / PCC 6307)</name>
    <dbReference type="NCBI Taxonomy" id="292564"/>
    <lineage>
        <taxon>Bacteria</taxon>
        <taxon>Bacillati</taxon>
        <taxon>Cyanobacteriota</taxon>
        <taxon>Cyanophyceae</taxon>
        <taxon>Synechococcales</taxon>
        <taxon>Prochlorococcaceae</taxon>
        <taxon>Cyanobium</taxon>
    </lineage>
</organism>
<dbReference type="Gene3D" id="3.40.50.720">
    <property type="entry name" value="NAD(P)-binding Rossmann-like Domain"/>
    <property type="match status" value="1"/>
</dbReference>
<dbReference type="InterPro" id="IPR036291">
    <property type="entry name" value="NAD(P)-bd_dom_sf"/>
</dbReference>
<evidence type="ECO:0000259" key="3">
    <source>
        <dbReference type="SMART" id="SM00829"/>
    </source>
</evidence>
<gene>
    <name evidence="4" type="ordered locus">Cyagr_1507</name>
</gene>
<dbReference type="NCBIfam" id="TIGR02817">
    <property type="entry name" value="adh_fam_1"/>
    <property type="match status" value="1"/>
</dbReference>
<evidence type="ECO:0000256" key="1">
    <source>
        <dbReference type="ARBA" id="ARBA00022857"/>
    </source>
</evidence>
<dbReference type="Gene3D" id="3.90.180.10">
    <property type="entry name" value="Medium-chain alcohol dehydrogenases, catalytic domain"/>
    <property type="match status" value="1"/>
</dbReference>
<feature type="domain" description="Enoyl reductase (ER)" evidence="3">
    <location>
        <begin position="3"/>
        <end position="335"/>
    </location>
</feature>
<dbReference type="AlphaFoldDB" id="K9P7G1"/>
<dbReference type="InterPro" id="IPR011032">
    <property type="entry name" value="GroES-like_sf"/>
</dbReference>
<dbReference type="eggNOG" id="COG0604">
    <property type="taxonomic scope" value="Bacteria"/>
</dbReference>
<dbReference type="KEGG" id="cgc:Cyagr_1507"/>